<keyword evidence="2" id="KW-0371">Homeobox</keyword>
<dbReference type="GO" id="GO:0003677">
    <property type="term" value="F:DNA binding"/>
    <property type="evidence" value="ECO:0007669"/>
    <property type="project" value="UniProtKB-KW"/>
</dbReference>
<keyword evidence="3" id="KW-1185">Reference proteome</keyword>
<keyword evidence="2" id="KW-0238">DNA-binding</keyword>
<dbReference type="AlphaFoldDB" id="A0A364N4X1"/>
<evidence type="ECO:0000313" key="3">
    <source>
        <dbReference type="Proteomes" id="UP000249619"/>
    </source>
</evidence>
<feature type="region of interest" description="Disordered" evidence="1">
    <location>
        <begin position="422"/>
        <end position="484"/>
    </location>
</feature>
<dbReference type="Gene3D" id="3.40.50.1460">
    <property type="match status" value="1"/>
</dbReference>
<name>A0A364N4X1_STELY</name>
<dbReference type="EMBL" id="QGDH01000052">
    <property type="protein sequence ID" value="RAR12145.1"/>
    <property type="molecule type" value="Genomic_DNA"/>
</dbReference>
<evidence type="ECO:0000313" key="2">
    <source>
        <dbReference type="EMBL" id="RAR12145.1"/>
    </source>
</evidence>
<gene>
    <name evidence="2" type="ORF">DDE83_004274</name>
</gene>
<organism evidence="2 3">
    <name type="scientific">Stemphylium lycopersici</name>
    <name type="common">Tomato gray leaf spot disease fungus</name>
    <name type="synonym">Thyrospora lycopersici</name>
    <dbReference type="NCBI Taxonomy" id="183478"/>
    <lineage>
        <taxon>Eukaryota</taxon>
        <taxon>Fungi</taxon>
        <taxon>Dikarya</taxon>
        <taxon>Ascomycota</taxon>
        <taxon>Pezizomycotina</taxon>
        <taxon>Dothideomycetes</taxon>
        <taxon>Pleosporomycetidae</taxon>
        <taxon>Pleosporales</taxon>
        <taxon>Pleosporineae</taxon>
        <taxon>Pleosporaceae</taxon>
        <taxon>Stemphylium</taxon>
    </lineage>
</organism>
<proteinExistence type="predicted"/>
<accession>A0A364N4X1</accession>
<feature type="compositionally biased region" description="Basic and acidic residues" evidence="1">
    <location>
        <begin position="444"/>
        <end position="457"/>
    </location>
</feature>
<sequence>MALSLTSTTRGGDAATNDTAALITDTLAGKVLHAQADLRIQSCEDISKRDAPAPQKKPALVESGPGKKEVDYATSTESQANWWAEAIAKNMDLPDGYSKVAVLLIKWADELDELRTGEEAKELECLFRERFHYHTNIVELNVRRKAQFQLDNHISQFILENDGQHNLLIVYYTGHGIFRDDKQLLELTGSLDPSRDRGLDREARVQWNKAEEQLRHADVDADVLTILDTCYSSNLAKSSREEEKKFELLSACSIDQTTAAPGPNSYTRALIEALEGFLQEDSGRPISTFSLMSRINQDQRRVDTPSQLWGRSKSPQQNQEHIFLRPFTPEHVDSLHRIRRRPKGHLTLQFSLRDASLNHEQIDFMVKHLTKALNHKKLIGLERIDWVDMKPAPLPHDFGRLAYVMRVVTQWKKLVATASEKKLSQNSVDNVALPHPAPDDSTEESQKRTLEDADEPRHAKRPYLGSSHPPSPPVSESSRIDPDL</sequence>
<evidence type="ECO:0000256" key="1">
    <source>
        <dbReference type="SAM" id="MobiDB-lite"/>
    </source>
</evidence>
<dbReference type="Proteomes" id="UP000249619">
    <property type="component" value="Unassembled WGS sequence"/>
</dbReference>
<comment type="caution">
    <text evidence="2">The sequence shown here is derived from an EMBL/GenBank/DDBJ whole genome shotgun (WGS) entry which is preliminary data.</text>
</comment>
<reference evidence="3" key="1">
    <citation type="submission" date="2018-05" db="EMBL/GenBank/DDBJ databases">
        <title>Draft genome sequence of Stemphylium lycopersici strain CIDEFI 213.</title>
        <authorList>
            <person name="Medina R."/>
            <person name="Franco M.E.E."/>
            <person name="Lucentini C.G."/>
            <person name="Saparrat M.C.N."/>
            <person name="Balatti P.A."/>
        </authorList>
    </citation>
    <scope>NUCLEOTIDE SEQUENCE [LARGE SCALE GENOMIC DNA]</scope>
    <source>
        <strain evidence="3">CIDEFI 213</strain>
    </source>
</reference>
<feature type="region of interest" description="Disordered" evidence="1">
    <location>
        <begin position="47"/>
        <end position="72"/>
    </location>
</feature>
<protein>
    <submittedName>
        <fullName evidence="2">Homeobox domain-containing protein</fullName>
    </submittedName>
</protein>